<sequence>MVALHHEDDEPASETSPLVGDGRPPRDSPEDVPTQSSHNHPRLLRVVTLVIVTVFVIQVADSMTKAPLMRLLEAVICRKYYKSAELADIDLSLPIPEENCKLPPIQSQLAIFKGWDMVISCIPGIILSVPYGILADKHGRRFVLLLGRAGVILALLWELFVIWFSNMLELRWYLLGNVLLIMGGGSCVVRAMFLAIISDVAPGDQRTRVFSMVYASSFFSTLVGTPLSWYLMKINVWVPMFVIVGLEILSFVLCLFLPETLVHSKLPVSSIGNGANSSDRQSFGNRIAQAIRSIQANLTIFESYVIFGLPFTFLLQTLHDYSLDILFQLASERFHWSLAEASFLFPISSITAFLGLVFALPAVYHVLSTRYQMATMAKDLLIARGSLVLCIIGALAVALSAVPSFFVIGMSSHHGLRSLVTSLVHPDEVSRLYTVLAVIETVGQIAFGFLLPAALGWGLYLGGFWKGIPFLVCAALFVVIGLPIWLVKEPAPEMDVHG</sequence>
<feature type="transmembrane region" description="Helical" evidence="6">
    <location>
        <begin position="209"/>
        <end position="231"/>
    </location>
</feature>
<feature type="transmembrane region" description="Helical" evidence="6">
    <location>
        <begin position="117"/>
        <end position="135"/>
    </location>
</feature>
<name>A0A2J6Q950_9HELO</name>
<dbReference type="AlphaFoldDB" id="A0A2J6Q950"/>
<dbReference type="GO" id="GO:0022857">
    <property type="term" value="F:transmembrane transporter activity"/>
    <property type="evidence" value="ECO:0007669"/>
    <property type="project" value="InterPro"/>
</dbReference>
<gene>
    <name evidence="8" type="ORF">NA56DRAFT_569746</name>
</gene>
<dbReference type="EMBL" id="KZ613476">
    <property type="protein sequence ID" value="PMD22764.1"/>
    <property type="molecule type" value="Genomic_DNA"/>
</dbReference>
<evidence type="ECO:0000313" key="8">
    <source>
        <dbReference type="EMBL" id="PMD22764.1"/>
    </source>
</evidence>
<feature type="transmembrane region" description="Helical" evidence="6">
    <location>
        <begin position="237"/>
        <end position="257"/>
    </location>
</feature>
<evidence type="ECO:0000256" key="5">
    <source>
        <dbReference type="SAM" id="MobiDB-lite"/>
    </source>
</evidence>
<feature type="region of interest" description="Disordered" evidence="5">
    <location>
        <begin position="1"/>
        <end position="38"/>
    </location>
</feature>
<evidence type="ECO:0000256" key="4">
    <source>
        <dbReference type="ARBA" id="ARBA00023136"/>
    </source>
</evidence>
<accession>A0A2J6Q950</accession>
<dbReference type="InterPro" id="IPR011701">
    <property type="entry name" value="MFS"/>
</dbReference>
<evidence type="ECO:0000259" key="7">
    <source>
        <dbReference type="PROSITE" id="PS50850"/>
    </source>
</evidence>
<dbReference type="InterPro" id="IPR020846">
    <property type="entry name" value="MFS_dom"/>
</dbReference>
<feature type="domain" description="Major facilitator superfamily (MFS) profile" evidence="7">
    <location>
        <begin position="47"/>
        <end position="492"/>
    </location>
</feature>
<dbReference type="Pfam" id="PF07690">
    <property type="entry name" value="MFS_1"/>
    <property type="match status" value="1"/>
</dbReference>
<evidence type="ECO:0000313" key="9">
    <source>
        <dbReference type="Proteomes" id="UP000235672"/>
    </source>
</evidence>
<dbReference type="Gene3D" id="1.20.1250.20">
    <property type="entry name" value="MFS general substrate transporter like domains"/>
    <property type="match status" value="1"/>
</dbReference>
<feature type="transmembrane region" description="Helical" evidence="6">
    <location>
        <begin position="170"/>
        <end position="197"/>
    </location>
</feature>
<dbReference type="PANTHER" id="PTHR23507">
    <property type="entry name" value="ZGC:174356"/>
    <property type="match status" value="1"/>
</dbReference>
<dbReference type="InterPro" id="IPR036259">
    <property type="entry name" value="MFS_trans_sf"/>
</dbReference>
<dbReference type="SUPFAM" id="SSF103473">
    <property type="entry name" value="MFS general substrate transporter"/>
    <property type="match status" value="1"/>
</dbReference>
<evidence type="ECO:0000256" key="6">
    <source>
        <dbReference type="SAM" id="Phobius"/>
    </source>
</evidence>
<feature type="transmembrane region" description="Helical" evidence="6">
    <location>
        <begin position="142"/>
        <end position="164"/>
    </location>
</feature>
<evidence type="ECO:0000256" key="1">
    <source>
        <dbReference type="ARBA" id="ARBA00004141"/>
    </source>
</evidence>
<dbReference type="PROSITE" id="PS50850">
    <property type="entry name" value="MFS"/>
    <property type="match status" value="1"/>
</dbReference>
<keyword evidence="4 6" id="KW-0472">Membrane</keyword>
<evidence type="ECO:0000256" key="2">
    <source>
        <dbReference type="ARBA" id="ARBA00022692"/>
    </source>
</evidence>
<feature type="transmembrane region" description="Helical" evidence="6">
    <location>
        <begin position="467"/>
        <end position="486"/>
    </location>
</feature>
<feature type="transmembrane region" description="Helical" evidence="6">
    <location>
        <begin position="387"/>
        <end position="412"/>
    </location>
</feature>
<dbReference type="PANTHER" id="PTHR23507:SF1">
    <property type="entry name" value="FI18259P1-RELATED"/>
    <property type="match status" value="1"/>
</dbReference>
<proteinExistence type="predicted"/>
<keyword evidence="3 6" id="KW-1133">Transmembrane helix</keyword>
<feature type="transmembrane region" description="Helical" evidence="6">
    <location>
        <begin position="43"/>
        <end position="60"/>
    </location>
</feature>
<evidence type="ECO:0000256" key="3">
    <source>
        <dbReference type="ARBA" id="ARBA00022989"/>
    </source>
</evidence>
<comment type="subcellular location">
    <subcellularLocation>
        <location evidence="1">Membrane</location>
        <topology evidence="1">Multi-pass membrane protein</topology>
    </subcellularLocation>
</comment>
<protein>
    <submittedName>
        <fullName evidence="8">MFS general substrate transporter</fullName>
    </submittedName>
</protein>
<keyword evidence="2 6" id="KW-0812">Transmembrane</keyword>
<feature type="transmembrane region" description="Helical" evidence="6">
    <location>
        <begin position="343"/>
        <end position="367"/>
    </location>
</feature>
<dbReference type="GO" id="GO:0016020">
    <property type="term" value="C:membrane"/>
    <property type="evidence" value="ECO:0007669"/>
    <property type="project" value="UniProtKB-SubCell"/>
</dbReference>
<feature type="transmembrane region" description="Helical" evidence="6">
    <location>
        <begin position="432"/>
        <end position="455"/>
    </location>
</feature>
<reference evidence="8 9" key="1">
    <citation type="submission" date="2016-05" db="EMBL/GenBank/DDBJ databases">
        <title>A degradative enzymes factory behind the ericoid mycorrhizal symbiosis.</title>
        <authorList>
            <consortium name="DOE Joint Genome Institute"/>
            <person name="Martino E."/>
            <person name="Morin E."/>
            <person name="Grelet G."/>
            <person name="Kuo A."/>
            <person name="Kohler A."/>
            <person name="Daghino S."/>
            <person name="Barry K."/>
            <person name="Choi C."/>
            <person name="Cichocki N."/>
            <person name="Clum A."/>
            <person name="Copeland A."/>
            <person name="Hainaut M."/>
            <person name="Haridas S."/>
            <person name="Labutti K."/>
            <person name="Lindquist E."/>
            <person name="Lipzen A."/>
            <person name="Khouja H.-R."/>
            <person name="Murat C."/>
            <person name="Ohm R."/>
            <person name="Olson A."/>
            <person name="Spatafora J."/>
            <person name="Veneault-Fourrey C."/>
            <person name="Henrissat B."/>
            <person name="Grigoriev I."/>
            <person name="Martin F."/>
            <person name="Perotto S."/>
        </authorList>
    </citation>
    <scope>NUCLEOTIDE SEQUENCE [LARGE SCALE GENOMIC DNA]</scope>
    <source>
        <strain evidence="8 9">UAMH 7357</strain>
    </source>
</reference>
<dbReference type="OrthoDB" id="194139at2759"/>
<feature type="transmembrane region" description="Helical" evidence="6">
    <location>
        <begin position="296"/>
        <end position="315"/>
    </location>
</feature>
<dbReference type="Proteomes" id="UP000235672">
    <property type="component" value="Unassembled WGS sequence"/>
</dbReference>
<organism evidence="8 9">
    <name type="scientific">Hyaloscypha hepaticicola</name>
    <dbReference type="NCBI Taxonomy" id="2082293"/>
    <lineage>
        <taxon>Eukaryota</taxon>
        <taxon>Fungi</taxon>
        <taxon>Dikarya</taxon>
        <taxon>Ascomycota</taxon>
        <taxon>Pezizomycotina</taxon>
        <taxon>Leotiomycetes</taxon>
        <taxon>Helotiales</taxon>
        <taxon>Hyaloscyphaceae</taxon>
        <taxon>Hyaloscypha</taxon>
    </lineage>
</organism>
<keyword evidence="9" id="KW-1185">Reference proteome</keyword>